<evidence type="ECO:0000313" key="3">
    <source>
        <dbReference type="Proteomes" id="UP000005365"/>
    </source>
</evidence>
<organism evidence="2 3">
    <name type="scientific">Neisseria sicca ATCC 29256</name>
    <dbReference type="NCBI Taxonomy" id="547045"/>
    <lineage>
        <taxon>Bacteria</taxon>
        <taxon>Pseudomonadati</taxon>
        <taxon>Pseudomonadota</taxon>
        <taxon>Betaproteobacteria</taxon>
        <taxon>Neisseriales</taxon>
        <taxon>Neisseriaceae</taxon>
        <taxon>Neisseria</taxon>
    </lineage>
</organism>
<reference evidence="2" key="1">
    <citation type="submission" date="2009-07" db="EMBL/GenBank/DDBJ databases">
        <authorList>
            <person name="Weinstock G."/>
            <person name="Sodergren E."/>
            <person name="Clifton S."/>
            <person name="Fulton L."/>
            <person name="Fulton B."/>
            <person name="Courtney L."/>
            <person name="Fronick C."/>
            <person name="Harrison M."/>
            <person name="Strong C."/>
            <person name="Farmer C."/>
            <person name="Delahaunty K."/>
            <person name="Markovic C."/>
            <person name="Hall O."/>
            <person name="Minx P."/>
            <person name="Tomlinson C."/>
            <person name="Mitreva M."/>
            <person name="Nelson J."/>
            <person name="Hou S."/>
            <person name="Wollam A."/>
            <person name="Pepin K.H."/>
            <person name="Johnson M."/>
            <person name="Bhonagiri V."/>
            <person name="Nash W.E."/>
            <person name="Warren W."/>
            <person name="Chinwalla A."/>
            <person name="Mardis E.R."/>
            <person name="Wilson R.K."/>
        </authorList>
    </citation>
    <scope>NUCLEOTIDE SEQUENCE [LARGE SCALE GENOMIC DNA]</scope>
    <source>
        <strain evidence="2">ATCC 29256</strain>
    </source>
</reference>
<comment type="caution">
    <text evidence="2">The sequence shown here is derived from an EMBL/GenBank/DDBJ whole genome shotgun (WGS) entry which is preliminary data.</text>
</comment>
<feature type="region of interest" description="Disordered" evidence="1">
    <location>
        <begin position="1"/>
        <end position="53"/>
    </location>
</feature>
<accession>C6M1V3</accession>
<sequence length="53" mass="5638">MSEIARFRPIPQHVLADVPPTNSLNHSLPDLPASGQTHAAPSANLVQSNQNVV</sequence>
<evidence type="ECO:0000256" key="1">
    <source>
        <dbReference type="SAM" id="MobiDB-lite"/>
    </source>
</evidence>
<protein>
    <submittedName>
        <fullName evidence="2">Uncharacterized protein</fullName>
    </submittedName>
</protein>
<keyword evidence="3" id="KW-1185">Reference proteome</keyword>
<feature type="compositionally biased region" description="Polar residues" evidence="1">
    <location>
        <begin position="34"/>
        <end position="53"/>
    </location>
</feature>
<dbReference type="AlphaFoldDB" id="C6M1V3"/>
<proteinExistence type="predicted"/>
<dbReference type="EMBL" id="ACKO02000002">
    <property type="protein sequence ID" value="EET45781.1"/>
    <property type="molecule type" value="Genomic_DNA"/>
</dbReference>
<name>C6M1V3_NEISI</name>
<gene>
    <name evidence="2" type="ORF">NEISICOT_00490</name>
</gene>
<dbReference type="Proteomes" id="UP000005365">
    <property type="component" value="Unassembled WGS sequence"/>
</dbReference>
<evidence type="ECO:0000313" key="2">
    <source>
        <dbReference type="EMBL" id="EET45781.1"/>
    </source>
</evidence>